<evidence type="ECO:0000313" key="2">
    <source>
        <dbReference type="Proteomes" id="UP000324897"/>
    </source>
</evidence>
<organism evidence="1 2">
    <name type="scientific">Eragrostis curvula</name>
    <name type="common">weeping love grass</name>
    <dbReference type="NCBI Taxonomy" id="38414"/>
    <lineage>
        <taxon>Eukaryota</taxon>
        <taxon>Viridiplantae</taxon>
        <taxon>Streptophyta</taxon>
        <taxon>Embryophyta</taxon>
        <taxon>Tracheophyta</taxon>
        <taxon>Spermatophyta</taxon>
        <taxon>Magnoliopsida</taxon>
        <taxon>Liliopsida</taxon>
        <taxon>Poales</taxon>
        <taxon>Poaceae</taxon>
        <taxon>PACMAD clade</taxon>
        <taxon>Chloridoideae</taxon>
        <taxon>Eragrostideae</taxon>
        <taxon>Eragrostidinae</taxon>
        <taxon>Eragrostis</taxon>
    </lineage>
</organism>
<gene>
    <name evidence="1" type="ORF">EJB05_08407</name>
</gene>
<accession>A0A5J9W294</accession>
<evidence type="ECO:0000313" key="1">
    <source>
        <dbReference type="EMBL" id="TVU42025.1"/>
    </source>
</evidence>
<name>A0A5J9W294_9POAL</name>
<proteinExistence type="predicted"/>
<keyword evidence="2" id="KW-1185">Reference proteome</keyword>
<reference evidence="1 2" key="1">
    <citation type="journal article" date="2019" name="Sci. Rep.">
        <title>A high-quality genome of Eragrostis curvula grass provides insights into Poaceae evolution and supports new strategies to enhance forage quality.</title>
        <authorList>
            <person name="Carballo J."/>
            <person name="Santos B.A.C.M."/>
            <person name="Zappacosta D."/>
            <person name="Garbus I."/>
            <person name="Selva J.P."/>
            <person name="Gallo C.A."/>
            <person name="Diaz A."/>
            <person name="Albertini E."/>
            <person name="Caccamo M."/>
            <person name="Echenique V."/>
        </authorList>
    </citation>
    <scope>NUCLEOTIDE SEQUENCE [LARGE SCALE GENOMIC DNA]</scope>
    <source>
        <strain evidence="2">cv. Victoria</strain>
        <tissue evidence="1">Leaf</tissue>
    </source>
</reference>
<sequence>MFAGVKPSPALFPSQITSARALSSSSWPYFSSTPRELHESSSSFLKFDHRNSPRLSAKLLQTVRCPSLPDSKFSPPPFAVLSKDMAELVSVVLQ</sequence>
<dbReference type="Proteomes" id="UP000324897">
    <property type="component" value="Unassembled WGS sequence"/>
</dbReference>
<comment type="caution">
    <text evidence="1">The sequence shown here is derived from an EMBL/GenBank/DDBJ whole genome shotgun (WGS) entry which is preliminary data.</text>
</comment>
<feature type="non-terminal residue" evidence="1">
    <location>
        <position position="1"/>
    </location>
</feature>
<dbReference type="Gramene" id="TVU42025">
    <property type="protein sequence ID" value="TVU42025"/>
    <property type="gene ID" value="EJB05_08407"/>
</dbReference>
<protein>
    <submittedName>
        <fullName evidence="1">Uncharacterized protein</fullName>
    </submittedName>
</protein>
<dbReference type="AlphaFoldDB" id="A0A5J9W294"/>
<dbReference type="EMBL" id="RWGY01000005">
    <property type="protein sequence ID" value="TVU42025.1"/>
    <property type="molecule type" value="Genomic_DNA"/>
</dbReference>